<dbReference type="GO" id="GO:0016020">
    <property type="term" value="C:membrane"/>
    <property type="evidence" value="ECO:0007669"/>
    <property type="project" value="InterPro"/>
</dbReference>
<name>A0A174F689_9CLOT</name>
<gene>
    <name evidence="2" type="ORF">ERS852471_01563</name>
</gene>
<protein>
    <submittedName>
        <fullName evidence="2">CDP-alcohol phosphatidyltransferase</fullName>
    </submittedName>
</protein>
<organism evidence="2 3">
    <name type="scientific">Clostridium disporicum</name>
    <dbReference type="NCBI Taxonomy" id="84024"/>
    <lineage>
        <taxon>Bacteria</taxon>
        <taxon>Bacillati</taxon>
        <taxon>Bacillota</taxon>
        <taxon>Clostridia</taxon>
        <taxon>Eubacteriales</taxon>
        <taxon>Clostridiaceae</taxon>
        <taxon>Clostridium</taxon>
    </lineage>
</organism>
<feature type="transmembrane region" description="Helical" evidence="1">
    <location>
        <begin position="204"/>
        <end position="225"/>
    </location>
</feature>
<dbReference type="GO" id="GO:0016780">
    <property type="term" value="F:phosphotransferase activity, for other substituted phosphate groups"/>
    <property type="evidence" value="ECO:0007669"/>
    <property type="project" value="InterPro"/>
</dbReference>
<keyword evidence="1" id="KW-1133">Transmembrane helix</keyword>
<dbReference type="AlphaFoldDB" id="A0A174F689"/>
<feature type="transmembrane region" description="Helical" evidence="1">
    <location>
        <begin position="180"/>
        <end position="198"/>
    </location>
</feature>
<sequence>MKYREIREKYQGQNETIVDAYATSISPIITKWFLTKKFTPNEITIMMILSGIIGAILFSINSIILKMLGIVFIHMWYILDCSDGEVARIKKQFSKFGTEIDYSAHILNHPLFNISFAISLISLNRYNIAFVLVLTIILISIDGIFRNLYAFEVIYKVKMEEEIQKGAIYKGSRLSILKRVVFQFVHYPNYALIFPIIFVSDYFIGSNIAILFLISIITVQVPMILKSYIIWIKRIKDVK</sequence>
<keyword evidence="1" id="KW-0472">Membrane</keyword>
<dbReference type="EMBL" id="CYZX01000009">
    <property type="protein sequence ID" value="CUO43860.1"/>
    <property type="molecule type" value="Genomic_DNA"/>
</dbReference>
<evidence type="ECO:0000313" key="2">
    <source>
        <dbReference type="EMBL" id="CUO43860.1"/>
    </source>
</evidence>
<dbReference type="InterPro" id="IPR000462">
    <property type="entry name" value="CDP-OH_P_trans"/>
</dbReference>
<proteinExistence type="predicted"/>
<keyword evidence="2" id="KW-0808">Transferase</keyword>
<dbReference type="Pfam" id="PF01066">
    <property type="entry name" value="CDP-OH_P_transf"/>
    <property type="match status" value="1"/>
</dbReference>
<evidence type="ECO:0000313" key="3">
    <source>
        <dbReference type="Proteomes" id="UP000095594"/>
    </source>
</evidence>
<dbReference type="RefSeq" id="WP_055265358.1">
    <property type="nucleotide sequence ID" value="NZ_CABIXQ010000009.1"/>
</dbReference>
<dbReference type="GO" id="GO:0008654">
    <property type="term" value="P:phospholipid biosynthetic process"/>
    <property type="evidence" value="ECO:0007669"/>
    <property type="project" value="InterPro"/>
</dbReference>
<dbReference type="InterPro" id="IPR043130">
    <property type="entry name" value="CDP-OH_PTrfase_TM_dom"/>
</dbReference>
<dbReference type="Proteomes" id="UP000095594">
    <property type="component" value="Unassembled WGS sequence"/>
</dbReference>
<reference evidence="2 3" key="1">
    <citation type="submission" date="2015-09" db="EMBL/GenBank/DDBJ databases">
        <authorList>
            <consortium name="Pathogen Informatics"/>
        </authorList>
    </citation>
    <scope>NUCLEOTIDE SEQUENCE [LARGE SCALE GENOMIC DNA]</scope>
    <source>
        <strain evidence="2 3">2789STDY5834856</strain>
    </source>
</reference>
<dbReference type="OrthoDB" id="9790577at2"/>
<keyword evidence="1" id="KW-0812">Transmembrane</keyword>
<evidence type="ECO:0000256" key="1">
    <source>
        <dbReference type="SAM" id="Phobius"/>
    </source>
</evidence>
<dbReference type="Gene3D" id="1.20.120.1760">
    <property type="match status" value="1"/>
</dbReference>
<accession>A0A174F689</accession>
<feature type="transmembrane region" description="Helical" evidence="1">
    <location>
        <begin position="45"/>
        <end position="78"/>
    </location>
</feature>
<feature type="transmembrane region" description="Helical" evidence="1">
    <location>
        <begin position="128"/>
        <end position="149"/>
    </location>
</feature>